<dbReference type="Pfam" id="PF12833">
    <property type="entry name" value="HTH_18"/>
    <property type="match status" value="1"/>
</dbReference>
<feature type="domain" description="HTH araC/xylS-type" evidence="4">
    <location>
        <begin position="155"/>
        <end position="253"/>
    </location>
</feature>
<comment type="caution">
    <text evidence="5">The sequence shown here is derived from an EMBL/GenBank/DDBJ whole genome shotgun (WGS) entry which is preliminary data.</text>
</comment>
<keyword evidence="6" id="KW-1185">Reference proteome</keyword>
<evidence type="ECO:0000256" key="1">
    <source>
        <dbReference type="ARBA" id="ARBA00023015"/>
    </source>
</evidence>
<dbReference type="InterPro" id="IPR018060">
    <property type="entry name" value="HTH_AraC"/>
</dbReference>
<dbReference type="PANTHER" id="PTHR46796:SF15">
    <property type="entry name" value="BLL1074 PROTEIN"/>
    <property type="match status" value="1"/>
</dbReference>
<dbReference type="PANTHER" id="PTHR46796">
    <property type="entry name" value="HTH-TYPE TRANSCRIPTIONAL ACTIVATOR RHAS-RELATED"/>
    <property type="match status" value="1"/>
</dbReference>
<dbReference type="EMBL" id="BAAANV010000036">
    <property type="protein sequence ID" value="GAA1542900.1"/>
    <property type="molecule type" value="Genomic_DNA"/>
</dbReference>
<gene>
    <name evidence="5" type="ORF">GCM10009762_15440</name>
</gene>
<dbReference type="InterPro" id="IPR050204">
    <property type="entry name" value="AraC_XylS_family_regulators"/>
</dbReference>
<dbReference type="SMART" id="SM00342">
    <property type="entry name" value="HTH_ARAC"/>
    <property type="match status" value="1"/>
</dbReference>
<keyword evidence="1" id="KW-0805">Transcription regulation</keyword>
<name>A0ABN2BKJ6_9MICO</name>
<dbReference type="SUPFAM" id="SSF46689">
    <property type="entry name" value="Homeodomain-like"/>
    <property type="match status" value="1"/>
</dbReference>
<evidence type="ECO:0000259" key="4">
    <source>
        <dbReference type="PROSITE" id="PS01124"/>
    </source>
</evidence>
<dbReference type="InterPro" id="IPR009057">
    <property type="entry name" value="Homeodomain-like_sf"/>
</dbReference>
<keyword evidence="2" id="KW-0238">DNA-binding</keyword>
<proteinExistence type="predicted"/>
<evidence type="ECO:0000256" key="3">
    <source>
        <dbReference type="ARBA" id="ARBA00023163"/>
    </source>
</evidence>
<dbReference type="PROSITE" id="PS01124">
    <property type="entry name" value="HTH_ARAC_FAMILY_2"/>
    <property type="match status" value="1"/>
</dbReference>
<keyword evidence="3" id="KW-0804">Transcription</keyword>
<organism evidence="5 6">
    <name type="scientific">Dermacoccus barathri</name>
    <dbReference type="NCBI Taxonomy" id="322601"/>
    <lineage>
        <taxon>Bacteria</taxon>
        <taxon>Bacillati</taxon>
        <taxon>Actinomycetota</taxon>
        <taxon>Actinomycetes</taxon>
        <taxon>Micrococcales</taxon>
        <taxon>Dermacoccaceae</taxon>
        <taxon>Dermacoccus</taxon>
    </lineage>
</organism>
<accession>A0ABN2BKJ6</accession>
<protein>
    <submittedName>
        <fullName evidence="5">Helix-turn-helix domain-containing protein</fullName>
    </submittedName>
</protein>
<evidence type="ECO:0000256" key="2">
    <source>
        <dbReference type="ARBA" id="ARBA00023125"/>
    </source>
</evidence>
<dbReference type="RefSeq" id="WP_346030218.1">
    <property type="nucleotide sequence ID" value="NZ_BAAANV010000036.1"/>
</dbReference>
<evidence type="ECO:0000313" key="6">
    <source>
        <dbReference type="Proteomes" id="UP001501288"/>
    </source>
</evidence>
<reference evidence="5 6" key="1">
    <citation type="journal article" date="2019" name="Int. J. Syst. Evol. Microbiol.">
        <title>The Global Catalogue of Microorganisms (GCM) 10K type strain sequencing project: providing services to taxonomists for standard genome sequencing and annotation.</title>
        <authorList>
            <consortium name="The Broad Institute Genomics Platform"/>
            <consortium name="The Broad Institute Genome Sequencing Center for Infectious Disease"/>
            <person name="Wu L."/>
            <person name="Ma J."/>
        </authorList>
    </citation>
    <scope>NUCLEOTIDE SEQUENCE [LARGE SCALE GENOMIC DNA]</scope>
    <source>
        <strain evidence="5 6">JCM 14588</strain>
    </source>
</reference>
<evidence type="ECO:0000313" key="5">
    <source>
        <dbReference type="EMBL" id="GAA1542900.1"/>
    </source>
</evidence>
<sequence length="265" mass="29105">MPVWQPSIPQRLQPHLLSWVGYDFASTEAVHHGVPSMGVTVVLSLAEPIDCGWLAGGERQLLDVLASGLHTAPALIQSRGRQQGLELSIHPLSARRLLGLPAGALAGLMVDVTDLQWPPHLLDQLRQSTWLGRFQLLAAFLTKRLEQHPHTPRADMVEALARIHQARGTIPIADLARDVGLSRRRLSSLFNLETGLSPKQVARIARFEHAKKLVQSGALPSDIAAAAGYSDQAHLSREWRSMTGWTLRQSRADFPLLQDAQALQA</sequence>
<dbReference type="Proteomes" id="UP001501288">
    <property type="component" value="Unassembled WGS sequence"/>
</dbReference>
<dbReference type="Gene3D" id="1.10.10.60">
    <property type="entry name" value="Homeodomain-like"/>
    <property type="match status" value="1"/>
</dbReference>